<accession>A0ABS8RXD6</accession>
<gene>
    <name evidence="1" type="ORF">HAX54_012142</name>
</gene>
<keyword evidence="2" id="KW-1185">Reference proteome</keyword>
<name>A0ABS8RXD6_DATST</name>
<evidence type="ECO:0000313" key="1">
    <source>
        <dbReference type="EMBL" id="MCD7451473.1"/>
    </source>
</evidence>
<reference evidence="1 2" key="1">
    <citation type="journal article" date="2021" name="BMC Genomics">
        <title>Datura genome reveals duplications of psychoactive alkaloid biosynthetic genes and high mutation rate following tissue culture.</title>
        <authorList>
            <person name="Rajewski A."/>
            <person name="Carter-House D."/>
            <person name="Stajich J."/>
            <person name="Litt A."/>
        </authorList>
    </citation>
    <scope>NUCLEOTIDE SEQUENCE [LARGE SCALE GENOMIC DNA]</scope>
    <source>
        <strain evidence="1">AR-01</strain>
    </source>
</reference>
<sequence>MGNRFICMPKKDIRETGKNGIGSRRRMEESKSHYWKRLLHRQALSMAIQQHPDCLKRFDGSMSRRIGSTSSRRRNDLWRQLQFQTGSQYSLLNAGGACVSYALEHFPTKIAKAVFLCATMISDGQRPFDVFAEEKAPVLVMMSCLYDMLVLLYGVVEVVNFSREQYTYVGGT</sequence>
<evidence type="ECO:0000313" key="2">
    <source>
        <dbReference type="Proteomes" id="UP000823775"/>
    </source>
</evidence>
<organism evidence="1 2">
    <name type="scientific">Datura stramonium</name>
    <name type="common">Jimsonweed</name>
    <name type="synonym">Common thornapple</name>
    <dbReference type="NCBI Taxonomy" id="4076"/>
    <lineage>
        <taxon>Eukaryota</taxon>
        <taxon>Viridiplantae</taxon>
        <taxon>Streptophyta</taxon>
        <taxon>Embryophyta</taxon>
        <taxon>Tracheophyta</taxon>
        <taxon>Spermatophyta</taxon>
        <taxon>Magnoliopsida</taxon>
        <taxon>eudicotyledons</taxon>
        <taxon>Gunneridae</taxon>
        <taxon>Pentapetalae</taxon>
        <taxon>asterids</taxon>
        <taxon>lamiids</taxon>
        <taxon>Solanales</taxon>
        <taxon>Solanaceae</taxon>
        <taxon>Solanoideae</taxon>
        <taxon>Datureae</taxon>
        <taxon>Datura</taxon>
    </lineage>
</organism>
<dbReference type="Proteomes" id="UP000823775">
    <property type="component" value="Unassembled WGS sequence"/>
</dbReference>
<protein>
    <submittedName>
        <fullName evidence="1">Uncharacterized protein</fullName>
    </submittedName>
</protein>
<proteinExistence type="predicted"/>
<comment type="caution">
    <text evidence="1">The sequence shown here is derived from an EMBL/GenBank/DDBJ whole genome shotgun (WGS) entry which is preliminary data.</text>
</comment>
<dbReference type="EMBL" id="JACEIK010000170">
    <property type="protein sequence ID" value="MCD7451473.1"/>
    <property type="molecule type" value="Genomic_DNA"/>
</dbReference>